<dbReference type="CDD" id="cd02440">
    <property type="entry name" value="AdoMet_MTases"/>
    <property type="match status" value="1"/>
</dbReference>
<evidence type="ECO:0000259" key="1">
    <source>
        <dbReference type="Pfam" id="PF13847"/>
    </source>
</evidence>
<reference evidence="3 4" key="1">
    <citation type="submission" date="2019-07" db="EMBL/GenBank/DDBJ databases">
        <title>Lentzea xizangensis sp. nov., isolated from Qinghai-Tibetan Plateau Soils.</title>
        <authorList>
            <person name="Huang J."/>
        </authorList>
    </citation>
    <scope>NUCLEOTIDE SEQUENCE [LARGE SCALE GENOMIC DNA]</scope>
    <source>
        <strain evidence="3 4">FXJ1.1311</strain>
    </source>
</reference>
<accession>A0A563EYR1</accession>
<dbReference type="InterPro" id="IPR036388">
    <property type="entry name" value="WH-like_DNA-bd_sf"/>
</dbReference>
<dbReference type="Pfam" id="PF13847">
    <property type="entry name" value="Methyltransf_31"/>
    <property type="match status" value="1"/>
</dbReference>
<dbReference type="GO" id="GO:0032259">
    <property type="term" value="P:methylation"/>
    <property type="evidence" value="ECO:0007669"/>
    <property type="project" value="UniProtKB-KW"/>
</dbReference>
<dbReference type="Proteomes" id="UP000316639">
    <property type="component" value="Unassembled WGS sequence"/>
</dbReference>
<dbReference type="Gene3D" id="3.40.50.150">
    <property type="entry name" value="Vaccinia Virus protein VP39"/>
    <property type="match status" value="1"/>
</dbReference>
<dbReference type="InterPro" id="IPR053173">
    <property type="entry name" value="SAM-binding_MTase"/>
</dbReference>
<name>A0A563EYR1_9PSEU</name>
<comment type="caution">
    <text evidence="3">The sequence shown here is derived from an EMBL/GenBank/DDBJ whole genome shotgun (WGS) entry which is preliminary data.</text>
</comment>
<dbReference type="SUPFAM" id="SSF53335">
    <property type="entry name" value="S-adenosyl-L-methionine-dependent methyltransferases"/>
    <property type="match status" value="1"/>
</dbReference>
<feature type="domain" description="Methyltransferase" evidence="1">
    <location>
        <begin position="171"/>
        <end position="284"/>
    </location>
</feature>
<dbReference type="SUPFAM" id="SSF46785">
    <property type="entry name" value="Winged helix' DNA-binding domain"/>
    <property type="match status" value="1"/>
</dbReference>
<feature type="domain" description="S-adenosylmethionine-dependent methyltransferase Rv2258c-like winged HTH" evidence="2">
    <location>
        <begin position="25"/>
        <end position="95"/>
    </location>
</feature>
<keyword evidence="3" id="KW-0489">Methyltransferase</keyword>
<gene>
    <name evidence="3" type="ORF">FKR81_07030</name>
</gene>
<dbReference type="Pfam" id="PF21320">
    <property type="entry name" value="WHD_Rv2258c"/>
    <property type="match status" value="1"/>
</dbReference>
<sequence length="358" mass="37398">MTIALDEQRVEEFAGRVFGLYSDGMLTFMVDIGYRTGLFEAAADGSSLTSGELAARAGLSERYVREWLGALTSAGIFTYSDGTYSLPAEHAACLTGAGAENLAVLAQLTTHLGKHVHEVADAFRTGGGVPYSAFRPEFTGVMDSLSRGIYDQHLVSSYVPLVPGLRERLVAGCRLADVGCGSGHALVVLAREFPASVFVGYDISAEAIAVAREEALGLPNVRFEVCDAAALAVDTPFDLIMTFDAIHDQADPAGALRAIHSALAPDGTYLMAEPAASSNLEDNIGNPMAGFLYSVSTLHCLTVSLAEGGAGLGTAWGEQLARTMLSDAGFGQAVRHDAPGDPSNAVFVVSRESKANGG</sequence>
<dbReference type="EMBL" id="VOBR01000004">
    <property type="protein sequence ID" value="TWP52865.1"/>
    <property type="molecule type" value="Genomic_DNA"/>
</dbReference>
<dbReference type="AlphaFoldDB" id="A0A563EYR1"/>
<keyword evidence="3" id="KW-0808">Transferase</keyword>
<evidence type="ECO:0000313" key="4">
    <source>
        <dbReference type="Proteomes" id="UP000316639"/>
    </source>
</evidence>
<proteinExistence type="predicted"/>
<evidence type="ECO:0000313" key="3">
    <source>
        <dbReference type="EMBL" id="TWP52865.1"/>
    </source>
</evidence>
<dbReference type="PANTHER" id="PTHR45128">
    <property type="entry name" value="METHYLTRANSFERASE TYPE 11"/>
    <property type="match status" value="1"/>
</dbReference>
<protein>
    <submittedName>
        <fullName evidence="3">Methyltransferase domain-containing protein</fullName>
    </submittedName>
</protein>
<evidence type="ECO:0000259" key="2">
    <source>
        <dbReference type="Pfam" id="PF21320"/>
    </source>
</evidence>
<dbReference type="InterPro" id="IPR036390">
    <property type="entry name" value="WH_DNA-bd_sf"/>
</dbReference>
<dbReference type="GO" id="GO:0008168">
    <property type="term" value="F:methyltransferase activity"/>
    <property type="evidence" value="ECO:0007669"/>
    <property type="project" value="UniProtKB-KW"/>
</dbReference>
<keyword evidence="4" id="KW-1185">Reference proteome</keyword>
<dbReference type="InterPro" id="IPR048711">
    <property type="entry name" value="WHD_Rv2258c"/>
</dbReference>
<dbReference type="PANTHER" id="PTHR45128:SF1">
    <property type="entry name" value="S-ADENOSYLMETHIONINE-DEPENDENT METHYLTRANSFERASE RV2258C"/>
    <property type="match status" value="1"/>
</dbReference>
<dbReference type="OrthoDB" id="9801363at2"/>
<organism evidence="3 4">
    <name type="scientific">Lentzea tibetensis</name>
    <dbReference type="NCBI Taxonomy" id="2591470"/>
    <lineage>
        <taxon>Bacteria</taxon>
        <taxon>Bacillati</taxon>
        <taxon>Actinomycetota</taxon>
        <taxon>Actinomycetes</taxon>
        <taxon>Pseudonocardiales</taxon>
        <taxon>Pseudonocardiaceae</taxon>
        <taxon>Lentzea</taxon>
    </lineage>
</organism>
<dbReference type="InterPro" id="IPR029063">
    <property type="entry name" value="SAM-dependent_MTases_sf"/>
</dbReference>
<dbReference type="RefSeq" id="WP_146350119.1">
    <property type="nucleotide sequence ID" value="NZ_VOBR01000004.1"/>
</dbReference>
<dbReference type="InterPro" id="IPR025714">
    <property type="entry name" value="Methyltranfer_dom"/>
</dbReference>
<dbReference type="Gene3D" id="1.10.10.10">
    <property type="entry name" value="Winged helix-like DNA-binding domain superfamily/Winged helix DNA-binding domain"/>
    <property type="match status" value="1"/>
</dbReference>